<gene>
    <name evidence="1" type="ORF">WMY93_033092</name>
</gene>
<reference evidence="2" key="1">
    <citation type="submission" date="2024-04" db="EMBL/GenBank/DDBJ databases">
        <title>Salinicola lusitanus LLJ914,a marine bacterium isolated from the Okinawa Trough.</title>
        <authorList>
            <person name="Li J."/>
        </authorList>
    </citation>
    <scope>NUCLEOTIDE SEQUENCE [LARGE SCALE GENOMIC DNA]</scope>
</reference>
<comment type="caution">
    <text evidence="1">The sequence shown here is derived from an EMBL/GenBank/DDBJ whole genome shotgun (WGS) entry which is preliminary data.</text>
</comment>
<dbReference type="PANTHER" id="PTHR14187">
    <property type="entry name" value="ALPHA KINASE/ELONGATION FACTOR 2 KINASE"/>
    <property type="match status" value="1"/>
</dbReference>
<sequence>MPCALLCSGPDSLVALHRCPNLRDLCPRPGPTVRTPIPRGKTKCVNIDITVHEVLEGGKLKELLKTSSFDKEGQTLKRTLTKCLREFFSESLWDDYERNIQKMLRYRRSLQNRQELHDAPHFSFDIRPTLWDFIRKHKAYPDSKDGLSFYRTKDSDTRSNVANYPEESPWCKVPPVGGRLRLRAPSCTKTSTKRSGRSSKSCVRSTLRRRFLRGAVTFGRDQSVIKSRKSPYTYGFSKIARFDASKHKPEKRISTSEGQWCRHLFRKMVEVNEDVGWDESREFSVYPLEADQQKLSLDFYRSKKREPLYVDEEGVEGPVASCDLILPKTSKGLDQEVKVKVYFGSTTITAVAVDLESQTDAFAKMNFITH</sequence>
<dbReference type="Proteomes" id="UP001460270">
    <property type="component" value="Unassembled WGS sequence"/>
</dbReference>
<evidence type="ECO:0000313" key="1">
    <source>
        <dbReference type="EMBL" id="KAK7880244.1"/>
    </source>
</evidence>
<evidence type="ECO:0000313" key="2">
    <source>
        <dbReference type="Proteomes" id="UP001460270"/>
    </source>
</evidence>
<dbReference type="PANTHER" id="PTHR14187:SF5">
    <property type="entry name" value="HEAT SHOCK 70 KDA PROTEIN 12A"/>
    <property type="match status" value="1"/>
</dbReference>
<accession>A0AAW0ML74</accession>
<proteinExistence type="predicted"/>
<dbReference type="EMBL" id="JBBPFD010000123">
    <property type="protein sequence ID" value="KAK7880244.1"/>
    <property type="molecule type" value="Genomic_DNA"/>
</dbReference>
<keyword evidence="2" id="KW-1185">Reference proteome</keyword>
<organism evidence="1 2">
    <name type="scientific">Mugilogobius chulae</name>
    <name type="common">yellowstripe goby</name>
    <dbReference type="NCBI Taxonomy" id="88201"/>
    <lineage>
        <taxon>Eukaryota</taxon>
        <taxon>Metazoa</taxon>
        <taxon>Chordata</taxon>
        <taxon>Craniata</taxon>
        <taxon>Vertebrata</taxon>
        <taxon>Euteleostomi</taxon>
        <taxon>Actinopterygii</taxon>
        <taxon>Neopterygii</taxon>
        <taxon>Teleostei</taxon>
        <taxon>Neoteleostei</taxon>
        <taxon>Acanthomorphata</taxon>
        <taxon>Gobiaria</taxon>
        <taxon>Gobiiformes</taxon>
        <taxon>Gobioidei</taxon>
        <taxon>Gobiidae</taxon>
        <taxon>Gobionellinae</taxon>
        <taxon>Mugilogobius</taxon>
    </lineage>
</organism>
<name>A0AAW0ML74_9GOBI</name>
<dbReference type="AlphaFoldDB" id="A0AAW0ML74"/>
<protein>
    <submittedName>
        <fullName evidence="1">Uncharacterized protein</fullName>
    </submittedName>
</protein>